<proteinExistence type="predicted"/>
<evidence type="ECO:0000256" key="1">
    <source>
        <dbReference type="SAM" id="SignalP"/>
    </source>
</evidence>
<protein>
    <submittedName>
        <fullName evidence="3">F-box protein</fullName>
    </submittedName>
</protein>
<sequence>MKKIRPFFLIIAMFLSSTSIAVFDLLDADEQGSDLNVKEQKVVSPVFLDSVLHNLFSRLSIRDLSNLSRTCHELNALILSNGAIAKVWFSRLSTEQQTQFTKSAASTSEGELRAWIAQFAGKPKLADEMITLKNQGYKYFPHILFHKVSGLMNKCSKFRLEEIACLVCQLDHAVRFSADGRHVVIISVDHDDSYVQTTEFSEGNTIIQGVGTDRECYEKVIFVRKDNILELVLSDNGRYHAISDNDRYMVVNDIELIGDHAILGMVEQWADKTPIIIDELIKNCRAKVHSISFSPDSTHMLITFSIGMCSVWSLGICGIWSQTGFLSKKYSVCKAFFSGDGSHIVTRVVGNVINIWSKNAYGYWVDETTVPMGKWADPIGISTDNRQIVVIFCGGTKIYSQRATGVWVGAVVSKVRAITANFSDDGCHVVLACTDSSIRVCRLGKNNEWAEKVSFVISRGDSDEPHYKACFSADGRHIIVISNYKRVLIFKLIAVDTL</sequence>
<feature type="domain" description="F-box" evidence="2">
    <location>
        <begin position="50"/>
        <end position="80"/>
    </location>
</feature>
<dbReference type="Proteomes" id="UP001178148">
    <property type="component" value="Unassembled WGS sequence"/>
</dbReference>
<evidence type="ECO:0000313" key="4">
    <source>
        <dbReference type="Proteomes" id="UP001178148"/>
    </source>
</evidence>
<dbReference type="InterPro" id="IPR036047">
    <property type="entry name" value="F-box-like_dom_sf"/>
</dbReference>
<keyword evidence="1" id="KW-0732">Signal</keyword>
<dbReference type="SUPFAM" id="SSF81383">
    <property type="entry name" value="F-box domain"/>
    <property type="match status" value="1"/>
</dbReference>
<gene>
    <name evidence="3" type="ORF">QS748_12290</name>
</gene>
<evidence type="ECO:0000313" key="3">
    <source>
        <dbReference type="EMBL" id="MDP0589909.1"/>
    </source>
</evidence>
<dbReference type="SUPFAM" id="SSF82171">
    <property type="entry name" value="DPP6 N-terminal domain-like"/>
    <property type="match status" value="1"/>
</dbReference>
<feature type="signal peptide" evidence="1">
    <location>
        <begin position="1"/>
        <end position="21"/>
    </location>
</feature>
<name>A0AA90NT06_9GAMM</name>
<organism evidence="3 4">
    <name type="scientific">Candidatus Endonucleibacter bathymodioli</name>
    <dbReference type="NCBI Taxonomy" id="539814"/>
    <lineage>
        <taxon>Bacteria</taxon>
        <taxon>Pseudomonadati</taxon>
        <taxon>Pseudomonadota</taxon>
        <taxon>Gammaproteobacteria</taxon>
        <taxon>Oceanospirillales</taxon>
        <taxon>Endozoicomonadaceae</taxon>
        <taxon>Candidatus Endonucleibacter</taxon>
    </lineage>
</organism>
<evidence type="ECO:0000259" key="2">
    <source>
        <dbReference type="Pfam" id="PF00646"/>
    </source>
</evidence>
<reference evidence="3 4" key="1">
    <citation type="journal article" date="2023" name="bioRxiv">
        <title>An intranuclear bacterial parasite of deep-sea mussels expresses apoptosis inhibitors acquired from its host.</title>
        <authorList>
            <person name="Gonzalez Porras M.A."/>
            <person name="Assie A."/>
            <person name="Tietjen M."/>
            <person name="Violette M."/>
            <person name="Kleiner M."/>
            <person name="Gruber-Vodicka H."/>
            <person name="Dubilier N."/>
            <person name="Leisch N."/>
        </authorList>
    </citation>
    <scope>NUCLEOTIDE SEQUENCE [LARGE SCALE GENOMIC DNA]</scope>
    <source>
        <strain evidence="3">IAP13</strain>
    </source>
</reference>
<feature type="chain" id="PRO_5041654724" evidence="1">
    <location>
        <begin position="22"/>
        <end position="498"/>
    </location>
</feature>
<dbReference type="Pfam" id="PF00646">
    <property type="entry name" value="F-box"/>
    <property type="match status" value="1"/>
</dbReference>
<comment type="caution">
    <text evidence="3">The sequence shown here is derived from an EMBL/GenBank/DDBJ whole genome shotgun (WGS) entry which is preliminary data.</text>
</comment>
<dbReference type="CDD" id="cd09917">
    <property type="entry name" value="F-box_SF"/>
    <property type="match status" value="1"/>
</dbReference>
<dbReference type="InterPro" id="IPR015943">
    <property type="entry name" value="WD40/YVTN_repeat-like_dom_sf"/>
</dbReference>
<accession>A0AA90NT06</accession>
<dbReference type="EMBL" id="JASXSV010000024">
    <property type="protein sequence ID" value="MDP0589909.1"/>
    <property type="molecule type" value="Genomic_DNA"/>
</dbReference>
<dbReference type="AlphaFoldDB" id="A0AA90NT06"/>
<dbReference type="InterPro" id="IPR001810">
    <property type="entry name" value="F-box_dom"/>
</dbReference>
<dbReference type="Gene3D" id="2.130.10.10">
    <property type="entry name" value="YVTN repeat-like/Quinoprotein amine dehydrogenase"/>
    <property type="match status" value="1"/>
</dbReference>
<keyword evidence="4" id="KW-1185">Reference proteome</keyword>